<keyword evidence="3" id="KW-1185">Reference proteome</keyword>
<dbReference type="InterPro" id="IPR036390">
    <property type="entry name" value="WH_DNA-bd_sf"/>
</dbReference>
<dbReference type="Proteomes" id="UP001595445">
    <property type="component" value="Unassembled WGS sequence"/>
</dbReference>
<dbReference type="PANTHER" id="PTHR30432">
    <property type="entry name" value="TRANSCRIPTIONAL REGULATOR MODE"/>
    <property type="match status" value="1"/>
</dbReference>
<reference evidence="3" key="1">
    <citation type="journal article" date="2019" name="Int. J. Syst. Evol. Microbiol.">
        <title>The Global Catalogue of Microorganisms (GCM) 10K type strain sequencing project: providing services to taxonomists for standard genome sequencing and annotation.</title>
        <authorList>
            <consortium name="The Broad Institute Genomics Platform"/>
            <consortium name="The Broad Institute Genome Sequencing Center for Infectious Disease"/>
            <person name="Wu L."/>
            <person name="Ma J."/>
        </authorList>
    </citation>
    <scope>NUCLEOTIDE SEQUENCE [LARGE SCALE GENOMIC DNA]</scope>
    <source>
        <strain evidence="3">KCTC 62102</strain>
    </source>
</reference>
<dbReference type="InterPro" id="IPR051815">
    <property type="entry name" value="Molybdate_resp_trans_reg"/>
</dbReference>
<proteinExistence type="predicted"/>
<dbReference type="InterPro" id="IPR000847">
    <property type="entry name" value="LysR_HTH_N"/>
</dbReference>
<evidence type="ECO:0000259" key="1">
    <source>
        <dbReference type="Pfam" id="PF00126"/>
    </source>
</evidence>
<evidence type="ECO:0000313" key="2">
    <source>
        <dbReference type="EMBL" id="MFC3085627.1"/>
    </source>
</evidence>
<evidence type="ECO:0000313" key="3">
    <source>
        <dbReference type="Proteomes" id="UP001595445"/>
    </source>
</evidence>
<sequence>MTEQATLKLRLLIGDRLVFGPGKAALLVRIAETGSIAAAGRAMGMSYRRAWALVEEMNAAFRTPLVTSVRGGAGGGGASLTDTGAEVLSAYQSMLARAETAAAPEIARIAALLCDMSGGK</sequence>
<comment type="caution">
    <text evidence="2">The sequence shown here is derived from an EMBL/GenBank/DDBJ whole genome shotgun (WGS) entry which is preliminary data.</text>
</comment>
<organism evidence="2 3">
    <name type="scientific">Tabrizicola soli</name>
    <dbReference type="NCBI Taxonomy" id="2185115"/>
    <lineage>
        <taxon>Bacteria</taxon>
        <taxon>Pseudomonadati</taxon>
        <taxon>Pseudomonadota</taxon>
        <taxon>Alphaproteobacteria</taxon>
        <taxon>Rhodobacterales</taxon>
        <taxon>Paracoccaceae</taxon>
        <taxon>Tabrizicola</taxon>
    </lineage>
</organism>
<feature type="domain" description="HTH lysR-type" evidence="1">
    <location>
        <begin position="26"/>
        <end position="84"/>
    </location>
</feature>
<dbReference type="Gene3D" id="1.10.10.10">
    <property type="entry name" value="Winged helix-like DNA-binding domain superfamily/Winged helix DNA-binding domain"/>
    <property type="match status" value="1"/>
</dbReference>
<accession>A0ABV7DRF3</accession>
<dbReference type="SUPFAM" id="SSF46785">
    <property type="entry name" value="Winged helix' DNA-binding domain"/>
    <property type="match status" value="1"/>
</dbReference>
<dbReference type="InterPro" id="IPR036388">
    <property type="entry name" value="WH-like_DNA-bd_sf"/>
</dbReference>
<dbReference type="PANTHER" id="PTHR30432:SF1">
    <property type="entry name" value="DNA-BINDING TRANSCRIPTIONAL DUAL REGULATOR MODE"/>
    <property type="match status" value="1"/>
</dbReference>
<gene>
    <name evidence="2" type="ORF">ACFOD6_06145</name>
</gene>
<dbReference type="EMBL" id="JBHRSM010000011">
    <property type="protein sequence ID" value="MFC3085627.1"/>
    <property type="molecule type" value="Genomic_DNA"/>
</dbReference>
<dbReference type="Pfam" id="PF00126">
    <property type="entry name" value="HTH_1"/>
    <property type="match status" value="1"/>
</dbReference>
<protein>
    <submittedName>
        <fullName evidence="2">Winged helix-turn-helix domain-containing protein</fullName>
    </submittedName>
</protein>
<dbReference type="RefSeq" id="WP_197641895.1">
    <property type="nucleotide sequence ID" value="NZ_JAEACP010000002.1"/>
</dbReference>
<name>A0ABV7DRF3_9RHOB</name>